<dbReference type="Pfam" id="PF04951">
    <property type="entry name" value="Peptidase_M55"/>
    <property type="match status" value="1"/>
</dbReference>
<reference evidence="1" key="1">
    <citation type="submission" date="2018-05" db="EMBL/GenBank/DDBJ databases">
        <authorList>
            <person name="Lanie J.A."/>
            <person name="Ng W.-L."/>
            <person name="Kazmierczak K.M."/>
            <person name="Andrzejewski T.M."/>
            <person name="Davidsen T.M."/>
            <person name="Wayne K.J."/>
            <person name="Tettelin H."/>
            <person name="Glass J.I."/>
            <person name="Rusch D."/>
            <person name="Podicherti R."/>
            <person name="Tsui H.-C.T."/>
            <person name="Winkler M.E."/>
        </authorList>
    </citation>
    <scope>NUCLEOTIDE SEQUENCE</scope>
</reference>
<accession>A0A382E5L0</accession>
<dbReference type="InterPro" id="IPR027476">
    <property type="entry name" value="DppA_N"/>
</dbReference>
<feature type="non-terminal residue" evidence="1">
    <location>
        <position position="171"/>
    </location>
</feature>
<evidence type="ECO:0008006" key="2">
    <source>
        <dbReference type="Google" id="ProtNLM"/>
    </source>
</evidence>
<gene>
    <name evidence="1" type="ORF">METZ01_LOCUS198930</name>
</gene>
<evidence type="ECO:0000313" key="1">
    <source>
        <dbReference type="EMBL" id="SVB46076.1"/>
    </source>
</evidence>
<dbReference type="AlphaFoldDB" id="A0A382E5L0"/>
<dbReference type="InterPro" id="IPR007035">
    <property type="entry name" value="Peptidase_M55"/>
</dbReference>
<dbReference type="Gene3D" id="3.40.50.10780">
    <property type="entry name" value="Dipeptide transport protein"/>
    <property type="match status" value="1"/>
</dbReference>
<name>A0A382E5L0_9ZZZZ</name>
<protein>
    <recommendedName>
        <fullName evidence="2">Peptidase M55 D-aminopeptidase</fullName>
    </recommendedName>
</protein>
<dbReference type="EMBL" id="UINC01042865">
    <property type="protein sequence ID" value="SVB46076.1"/>
    <property type="molecule type" value="Genomic_DNA"/>
</dbReference>
<proteinExistence type="predicted"/>
<dbReference type="SUPFAM" id="SSF63992">
    <property type="entry name" value="Dipeptide transport protein"/>
    <property type="match status" value="1"/>
</dbReference>
<dbReference type="InterPro" id="IPR036177">
    <property type="entry name" value="Peptidase_M55_sf"/>
</dbReference>
<sequence>MKRHSIAFFTVSLLVSALLGYTEKMHGQIPTKIFISVDMEGIGGVGSPLMASSGGKDYGTAREYMTQEVNTVVSTIFERMPNAKILVNDSHGDHQNVLHGQLHPKVNYIQGRIKPLGMVQGLDSSFDGVIFIGYHAKAGDPDGFLAHTGSGSVKGLWLNDVEVGEGGMNAA</sequence>
<organism evidence="1">
    <name type="scientific">marine metagenome</name>
    <dbReference type="NCBI Taxonomy" id="408172"/>
    <lineage>
        <taxon>unclassified sequences</taxon>
        <taxon>metagenomes</taxon>
        <taxon>ecological metagenomes</taxon>
    </lineage>
</organism>